<protein>
    <submittedName>
        <fullName evidence="2">Uncharacterized protein</fullName>
    </submittedName>
</protein>
<dbReference type="AlphaFoldDB" id="A0A1G6B3F4"/>
<keyword evidence="3" id="KW-1185">Reference proteome</keyword>
<sequence>MAEYITKEQALMQLTGRFPNGISLEKYIRLVNFRLNGLEPADVVERVEYDKMVQSFRDRNENLKQNLINTRNSYFKLEKEITELEVKIDKVIGEIKSIDLIVHDGINHYYRSGEEIKAAVIEILKMNIGER</sequence>
<proteinExistence type="predicted"/>
<dbReference type="EMBL" id="FMXR01000008">
    <property type="protein sequence ID" value="SDB15200.1"/>
    <property type="molecule type" value="Genomic_DNA"/>
</dbReference>
<feature type="coiled-coil region" evidence="1">
    <location>
        <begin position="46"/>
        <end position="94"/>
    </location>
</feature>
<name>A0A1G6B3F4_EUBOX</name>
<evidence type="ECO:0000313" key="2">
    <source>
        <dbReference type="EMBL" id="SDB15200.1"/>
    </source>
</evidence>
<organism evidence="2 3">
    <name type="scientific">Eubacterium oxidoreducens</name>
    <dbReference type="NCBI Taxonomy" id="1732"/>
    <lineage>
        <taxon>Bacteria</taxon>
        <taxon>Bacillati</taxon>
        <taxon>Bacillota</taxon>
        <taxon>Clostridia</taxon>
        <taxon>Eubacteriales</taxon>
        <taxon>Eubacteriaceae</taxon>
        <taxon>Eubacterium</taxon>
    </lineage>
</organism>
<evidence type="ECO:0000313" key="3">
    <source>
        <dbReference type="Proteomes" id="UP000199228"/>
    </source>
</evidence>
<evidence type="ECO:0000256" key="1">
    <source>
        <dbReference type="SAM" id="Coils"/>
    </source>
</evidence>
<dbReference type="RefSeq" id="WP_090173111.1">
    <property type="nucleotide sequence ID" value="NZ_FMXR01000008.1"/>
</dbReference>
<dbReference type="Proteomes" id="UP000199228">
    <property type="component" value="Unassembled WGS sequence"/>
</dbReference>
<accession>A0A1G6B3F4</accession>
<gene>
    <name evidence="2" type="ORF">SAMN02910417_01124</name>
</gene>
<dbReference type="STRING" id="1732.SAMN02910417_01124"/>
<reference evidence="2 3" key="1">
    <citation type="submission" date="2016-10" db="EMBL/GenBank/DDBJ databases">
        <authorList>
            <person name="de Groot N.N."/>
        </authorList>
    </citation>
    <scope>NUCLEOTIDE SEQUENCE [LARGE SCALE GENOMIC DNA]</scope>
    <source>
        <strain evidence="2 3">DSM 3217</strain>
    </source>
</reference>
<keyword evidence="1" id="KW-0175">Coiled coil</keyword>